<dbReference type="InterPro" id="IPR013361">
    <property type="entry name" value="Pilus_CpaD"/>
</dbReference>
<dbReference type="AlphaFoldDB" id="A0A1M6XDT2"/>
<feature type="compositionally biased region" description="Basic and acidic residues" evidence="1">
    <location>
        <begin position="239"/>
        <end position="250"/>
    </location>
</feature>
<dbReference type="PROSITE" id="PS51257">
    <property type="entry name" value="PROKAR_LIPOPROTEIN"/>
    <property type="match status" value="1"/>
</dbReference>
<feature type="signal peptide" evidence="2">
    <location>
        <begin position="1"/>
        <end position="31"/>
    </location>
</feature>
<accession>A0A1M6XDT2</accession>
<keyword evidence="2" id="KW-0732">Signal</keyword>
<dbReference type="Pfam" id="PF09476">
    <property type="entry name" value="Pilus_CpaD"/>
    <property type="match status" value="1"/>
</dbReference>
<evidence type="ECO:0000256" key="2">
    <source>
        <dbReference type="SAM" id="SignalP"/>
    </source>
</evidence>
<proteinExistence type="predicted"/>
<evidence type="ECO:0000313" key="4">
    <source>
        <dbReference type="Proteomes" id="UP000183208"/>
    </source>
</evidence>
<organism evidence="3 4">
    <name type="scientific">Bradyrhizobium lablabi</name>
    <dbReference type="NCBI Taxonomy" id="722472"/>
    <lineage>
        <taxon>Bacteria</taxon>
        <taxon>Pseudomonadati</taxon>
        <taxon>Pseudomonadota</taxon>
        <taxon>Alphaproteobacteria</taxon>
        <taxon>Hyphomicrobiales</taxon>
        <taxon>Nitrobacteraceae</taxon>
        <taxon>Bradyrhizobium</taxon>
    </lineage>
</organism>
<protein>
    <submittedName>
        <fullName evidence="3">Pilus assembly protein CpaD</fullName>
    </submittedName>
</protein>
<evidence type="ECO:0000313" key="3">
    <source>
        <dbReference type="EMBL" id="SEC97091.1"/>
    </source>
</evidence>
<feature type="chain" id="PRO_5030031578" evidence="2">
    <location>
        <begin position="32"/>
        <end position="250"/>
    </location>
</feature>
<feature type="region of interest" description="Disordered" evidence="1">
    <location>
        <begin position="229"/>
        <end position="250"/>
    </location>
</feature>
<evidence type="ECO:0000256" key="1">
    <source>
        <dbReference type="SAM" id="MobiDB-lite"/>
    </source>
</evidence>
<dbReference type="Proteomes" id="UP000183208">
    <property type="component" value="Unassembled WGS sequence"/>
</dbReference>
<gene>
    <name evidence="3" type="ORF">SAMN05444171_2719</name>
</gene>
<dbReference type="InterPro" id="IPR019027">
    <property type="entry name" value="Pilus_biogenesis_CpaD-related"/>
</dbReference>
<name>A0A1M6XDT2_9BRAD</name>
<reference evidence="3 4" key="1">
    <citation type="submission" date="2016-10" db="EMBL/GenBank/DDBJ databases">
        <authorList>
            <person name="de Groot N.N."/>
        </authorList>
    </citation>
    <scope>NUCLEOTIDE SEQUENCE [LARGE SCALE GENOMIC DNA]</scope>
    <source>
        <strain evidence="3 4">GAS522</strain>
    </source>
</reference>
<dbReference type="NCBIfam" id="TIGR02522">
    <property type="entry name" value="pilus_cpaD"/>
    <property type="match status" value="1"/>
</dbReference>
<dbReference type="EMBL" id="FNTI01000001">
    <property type="protein sequence ID" value="SEC97091.1"/>
    <property type="molecule type" value="Genomic_DNA"/>
</dbReference>
<dbReference type="RefSeq" id="WP_171944949.1">
    <property type="nucleotide sequence ID" value="NZ_FNTI01000001.1"/>
</dbReference>
<sequence>MTRQLTSRTPADRKRVLLLAGALIGVSVALGACQHTGDVVTTASVPDDYRLRHPIAVQEADRSIVVFVGRGRGGISAAQRADVMGLAQLWLAEGTGAISIDMPVDTPNARAAQDSLREIQATLAAAGVPPRAINVRQYHPEDPRHMAAIRLNYPKISAVAGPCGLWPEDLGPSVNNKGWYENKSYYNFGCSNQRNLAAMVDNPADLVQPRPETPAYWPRRNAAFEKYKKGTATTTTYPEADKAKLSDTGK</sequence>